<dbReference type="OrthoDB" id="9795188at2"/>
<dbReference type="Pfam" id="PF13302">
    <property type="entry name" value="Acetyltransf_3"/>
    <property type="match status" value="2"/>
</dbReference>
<dbReference type="InterPro" id="IPR000182">
    <property type="entry name" value="GNAT_dom"/>
</dbReference>
<feature type="domain" description="N-acetyltransferase" evidence="1">
    <location>
        <begin position="41"/>
        <end position="186"/>
    </location>
</feature>
<dbReference type="SUPFAM" id="SSF55729">
    <property type="entry name" value="Acyl-CoA N-acyltransferases (Nat)"/>
    <property type="match status" value="2"/>
</dbReference>
<dbReference type="InterPro" id="IPR051531">
    <property type="entry name" value="N-acetyltransferase"/>
</dbReference>
<gene>
    <name evidence="2" type="ORF">EV138_5178</name>
</gene>
<evidence type="ECO:0000313" key="2">
    <source>
        <dbReference type="EMBL" id="TDU91570.1"/>
    </source>
</evidence>
<dbReference type="AlphaFoldDB" id="A0A4R7TH26"/>
<dbReference type="Gene3D" id="3.40.630.30">
    <property type="match status" value="2"/>
</dbReference>
<dbReference type="PROSITE" id="PS51186">
    <property type="entry name" value="GNAT"/>
    <property type="match status" value="2"/>
</dbReference>
<evidence type="ECO:0000313" key="3">
    <source>
        <dbReference type="Proteomes" id="UP000295151"/>
    </source>
</evidence>
<dbReference type="GO" id="GO:0016747">
    <property type="term" value="F:acyltransferase activity, transferring groups other than amino-acyl groups"/>
    <property type="evidence" value="ECO:0007669"/>
    <property type="project" value="InterPro"/>
</dbReference>
<keyword evidence="2" id="KW-0808">Transferase</keyword>
<dbReference type="InterPro" id="IPR016181">
    <property type="entry name" value="Acyl_CoA_acyltransferase"/>
</dbReference>
<dbReference type="PANTHER" id="PTHR43792">
    <property type="entry name" value="GNAT FAMILY, PUTATIVE (AFU_ORTHOLOGUE AFUA_3G00765)-RELATED-RELATED"/>
    <property type="match status" value="1"/>
</dbReference>
<evidence type="ECO:0000259" key="1">
    <source>
        <dbReference type="PROSITE" id="PS51186"/>
    </source>
</evidence>
<accession>A0A4R7TH26</accession>
<dbReference type="Proteomes" id="UP000295151">
    <property type="component" value="Unassembled WGS sequence"/>
</dbReference>
<feature type="domain" description="N-acetyltransferase" evidence="1">
    <location>
        <begin position="226"/>
        <end position="385"/>
    </location>
</feature>
<keyword evidence="3" id="KW-1185">Reference proteome</keyword>
<proteinExistence type="predicted"/>
<sequence length="398" mass="43836">MPFACVEITNRPRGKWVSRWVVLIFGVAFLSQHPVLTDGVVVLRGPRDDDLPGAIERNVEDGGTFGVQDARNWIGYGIAEAWAAGTQLVFVVEHEGRYAGSVGLRPDAMGNASVHFGLSRWARGAGVAARAVRLVVGFGFEVCGFHVIHWWAAVGNWPSRRVAWATGFRAGPMIPGLVELAGRRTDAWTGWILPGDPREPRQRWLEVPVLETSRIRLRPWRDDEIDRISSARTNQATAHFLPFIPQPFSAEDARWWLKDLAEQAATGRRLNWCIADAATDLGLGNLTLFNLGKDGDGELGYWMHPDAQGRGVMAEALRCLTSWYFAARADGGFGGSRLVIRTAASNQAARKVAEAAAFHHVGTEREAFRLATHTDDRVTYDLLASDQIARSGDIPFST</sequence>
<name>A0A4R7TH26_9ACTN</name>
<dbReference type="EMBL" id="SOCE01000001">
    <property type="protein sequence ID" value="TDU91570.1"/>
    <property type="molecule type" value="Genomic_DNA"/>
</dbReference>
<organism evidence="2 3">
    <name type="scientific">Kribbella voronezhensis</name>
    <dbReference type="NCBI Taxonomy" id="2512212"/>
    <lineage>
        <taxon>Bacteria</taxon>
        <taxon>Bacillati</taxon>
        <taxon>Actinomycetota</taxon>
        <taxon>Actinomycetes</taxon>
        <taxon>Propionibacteriales</taxon>
        <taxon>Kribbellaceae</taxon>
        <taxon>Kribbella</taxon>
    </lineage>
</organism>
<comment type="caution">
    <text evidence="2">The sequence shown here is derived from an EMBL/GenBank/DDBJ whole genome shotgun (WGS) entry which is preliminary data.</text>
</comment>
<protein>
    <submittedName>
        <fullName evidence="2">RimJ/RimL family protein N-acetyltransferase</fullName>
    </submittedName>
</protein>
<reference evidence="2 3" key="1">
    <citation type="submission" date="2019-03" db="EMBL/GenBank/DDBJ databases">
        <title>Genomic Encyclopedia of Type Strains, Phase III (KMG-III): the genomes of soil and plant-associated and newly described type strains.</title>
        <authorList>
            <person name="Whitman W."/>
        </authorList>
    </citation>
    <scope>NUCLEOTIDE SEQUENCE [LARGE SCALE GENOMIC DNA]</scope>
    <source>
        <strain evidence="2 3">VKM Ac-2575</strain>
    </source>
</reference>